<dbReference type="Gene3D" id="3.20.20.70">
    <property type="entry name" value="Aldolase class I"/>
    <property type="match status" value="2"/>
</dbReference>
<evidence type="ECO:0000256" key="8">
    <source>
        <dbReference type="ARBA" id="ARBA00023004"/>
    </source>
</evidence>
<dbReference type="InterPro" id="IPR023987">
    <property type="entry name" value="CHP03977_oxidoreductase"/>
</dbReference>
<dbReference type="Pfam" id="PF12831">
    <property type="entry name" value="FAD_oxidored"/>
    <property type="match status" value="1"/>
</dbReference>
<dbReference type="InterPro" id="IPR036188">
    <property type="entry name" value="FAD/NAD-bd_sf"/>
</dbReference>
<organism evidence="13 14">
    <name type="scientific">Pseudonocardia endophytica</name>
    <dbReference type="NCBI Taxonomy" id="401976"/>
    <lineage>
        <taxon>Bacteria</taxon>
        <taxon>Bacillati</taxon>
        <taxon>Actinomycetota</taxon>
        <taxon>Actinomycetes</taxon>
        <taxon>Pseudonocardiales</taxon>
        <taxon>Pseudonocardiaceae</taxon>
        <taxon>Pseudonocardia</taxon>
    </lineage>
</organism>
<dbReference type="GO" id="GO:0033543">
    <property type="term" value="P:fatty acid beta-oxidation, unsaturated, even number, reductase/isomerase pathway"/>
    <property type="evidence" value="ECO:0007669"/>
    <property type="project" value="TreeGrafter"/>
</dbReference>
<evidence type="ECO:0000256" key="10">
    <source>
        <dbReference type="SAM" id="MobiDB-lite"/>
    </source>
</evidence>
<feature type="compositionally biased region" description="Low complexity" evidence="10">
    <location>
        <begin position="727"/>
        <end position="736"/>
    </location>
</feature>
<keyword evidence="4" id="KW-0285">Flavoprotein</keyword>
<dbReference type="Pfam" id="PF07992">
    <property type="entry name" value="Pyr_redox_2"/>
    <property type="match status" value="1"/>
</dbReference>
<proteinExistence type="inferred from homology"/>
<sequence>MLFGPHETNLGGGRSFSSRHVAYYARRAAGGAGVIVTEIASVHPSDHPYAYAPAAHSAAAGWAAIAAACRPFGTLVLAGLGHAGGQGSTAHTRTPLWGPSRVPDVVSREVPVPMERPEIDALLDGFRSAASAAVRSGLDGVEVNGGQHSLLRQFLSGLTNHREDSYGTDRALLLREVLTAVRDGLGPAPILGLRLCVDELAPWAGITPSDGIALAASVAGSVDYLVPVRGSALSVGATRPDMHTAPGFNRDVCAGVRAAVACAASIVWQGSVVDPADAAAGLLDGTADLVEMTRAQIADPDLVELVRAGTPERIRPCSLSNQGVARDPRNPVVGDEIEPRSGFETTEPDLSGVDDLSRSVIVVGGGPAGCEAARTRALRGHRVTLFERSSRLGGALRLAASLPGRGRWDVLADWWTAELDRLGVDVRTGVEFGPDDVAAARAAGTEILVATGSRPPGPLVRTDPVTVGAAATGPGISDPLAGPGATGSPPELGPAVSVVPAAEFVGAVHEAGSVNVVVGSATGRGDAAAHDVIVYDPVGDAVGAGIAEMVAAAGVTCRLVTPDAVAADRLGRTGGLADANARLERAGVERVTFSRIDSAADGVVTLIDVHTDARRNVPRALVVDCSARLPDEPRWAADLPRAGDCVAPRTVAEAVREGRRVALAHDRTGTRRVPADVTVSASDAAPAVADRRPEPVGVGDRSSGNVVRVPDGFRPPGRRGPEQAMADVGSSSGEVVRVSDDLLRPDRREPDGDEPGGGSLLHTPLRIGPRTVRNRIVFTAHLTGYATGGLPTERHAAYYAARARGGAGMVITEEHSVLPDDRPYERVIRGHDPAVVPGHRRITDAVHAHGAVVLAQLNHNGGQSSGMYSRLPVRAPSALPDPMFREVAVAMTERDVADVVAGYVRTAELCVAGGYDGVELQCSHASLLRMFLSPATNRRTDGYGGSPERRARVLVEVVDAVREAIGPDRVLGVRLGAAERIPGGLDLEEGVEHARIVEATGRVDYLSTSIGVATASLYLIEASMHTPSGYASFIPSAFRRAVSLPVLGVGRFTTPEQAASTVDGGACDLVGVARGQIADPEFAAKAADGRPVRHCVGCNQECVGRVGLNLPLGCAVDPDAGREWLMQPELSHRSRNVAVVGGGPAGLSAATALAGRGHRVTLYERGPSTGGQVALAAVAPGRSEIGAAVDDLAAACARSGVTIRTGHEVRSIDDVDPSTDAVVLATGSVSSVPHWGGPGVVPVHDVLSGTASPTGRVLVVDELGFHQATSVAELLARRGCDVEIVTPALVVGQDLGLTLDREGFRRRAHAAGIVATADRVVVAVEDRVVTLLHHPTGAHEHRRVDAVVHALSTTPCDDLWTVLRRGPIPVHRIGDCLAPRRVDAAIREGERVAVEIDAGRPASWTPCSSAT</sequence>
<protein>
    <submittedName>
        <fullName evidence="13">Mycofactocin system FadH/OYE family oxidoreductase 1/mycofactocin system FadH/OYE family oxidoreductase 2</fullName>
    </submittedName>
</protein>
<reference evidence="13 14" key="1">
    <citation type="submission" date="2019-03" db="EMBL/GenBank/DDBJ databases">
        <title>Sequencing the genomes of 1000 actinobacteria strains.</title>
        <authorList>
            <person name="Klenk H.-P."/>
        </authorList>
    </citation>
    <scope>NUCLEOTIDE SEQUENCE [LARGE SCALE GENOMIC DNA]</scope>
    <source>
        <strain evidence="13 14">DSM 44969</strain>
    </source>
</reference>
<keyword evidence="6" id="KW-0479">Metal-binding</keyword>
<comment type="similarity">
    <text evidence="3">In the N-terminal section; belongs to the NADH:flavin oxidoreductase/NADH oxidase family.</text>
</comment>
<evidence type="ECO:0000259" key="12">
    <source>
        <dbReference type="Pfam" id="PF07992"/>
    </source>
</evidence>
<keyword evidence="7" id="KW-0560">Oxidoreductase</keyword>
<dbReference type="InterPro" id="IPR013785">
    <property type="entry name" value="Aldolase_TIM"/>
</dbReference>
<dbReference type="InterPro" id="IPR051793">
    <property type="entry name" value="NADH:flavin_oxidoreductase"/>
</dbReference>
<evidence type="ECO:0000256" key="3">
    <source>
        <dbReference type="ARBA" id="ARBA00011048"/>
    </source>
</evidence>
<dbReference type="Pfam" id="PF00724">
    <property type="entry name" value="Oxidored_FMN"/>
    <property type="match status" value="2"/>
</dbReference>
<dbReference type="Gene3D" id="3.40.50.720">
    <property type="entry name" value="NAD(P)-binding Rossmann-like Domain"/>
    <property type="match status" value="2"/>
</dbReference>
<evidence type="ECO:0000256" key="4">
    <source>
        <dbReference type="ARBA" id="ARBA00022630"/>
    </source>
</evidence>
<accession>A0A4R1HGX8</accession>
<dbReference type="PANTHER" id="PTHR42917">
    <property type="entry name" value="2,4-DIENOYL-COA REDUCTASE"/>
    <property type="match status" value="1"/>
</dbReference>
<dbReference type="GO" id="GO:0008670">
    <property type="term" value="F:2,4-dienoyl-CoA reductase (NADPH) activity"/>
    <property type="evidence" value="ECO:0007669"/>
    <property type="project" value="TreeGrafter"/>
</dbReference>
<comment type="caution">
    <text evidence="13">The sequence shown here is derived from an EMBL/GenBank/DDBJ whole genome shotgun (WGS) entry which is preliminary data.</text>
</comment>
<dbReference type="NCBIfam" id="TIGR03997">
    <property type="entry name" value="mycofact_OYE_2"/>
    <property type="match status" value="1"/>
</dbReference>
<evidence type="ECO:0000313" key="14">
    <source>
        <dbReference type="Proteomes" id="UP000295560"/>
    </source>
</evidence>
<dbReference type="SUPFAM" id="SSF51971">
    <property type="entry name" value="Nucleotide-binding domain"/>
    <property type="match status" value="2"/>
</dbReference>
<dbReference type="InterPro" id="IPR023753">
    <property type="entry name" value="FAD/NAD-binding_dom"/>
</dbReference>
<feature type="region of interest" description="Disordered" evidence="10">
    <location>
        <begin position="672"/>
        <end position="765"/>
    </location>
</feature>
<feature type="compositionally biased region" description="Basic and acidic residues" evidence="10">
    <location>
        <begin position="737"/>
        <end position="750"/>
    </location>
</feature>
<gene>
    <name evidence="13" type="ORF">EV378_4060</name>
</gene>
<evidence type="ECO:0000256" key="5">
    <source>
        <dbReference type="ARBA" id="ARBA00022643"/>
    </source>
</evidence>
<comment type="cofactor">
    <cofactor evidence="1">
        <name>FMN</name>
        <dbReference type="ChEBI" id="CHEBI:58210"/>
    </cofactor>
</comment>
<feature type="region of interest" description="Disordered" evidence="10">
    <location>
        <begin position="468"/>
        <end position="491"/>
    </location>
</feature>
<dbReference type="PANTHER" id="PTHR42917:SF2">
    <property type="entry name" value="2,4-DIENOYL-COA REDUCTASE [(2E)-ENOYL-COA-PRODUCING]"/>
    <property type="match status" value="1"/>
</dbReference>
<dbReference type="SUPFAM" id="SSF51905">
    <property type="entry name" value="FAD/NAD(P)-binding domain"/>
    <property type="match status" value="2"/>
</dbReference>
<evidence type="ECO:0000256" key="7">
    <source>
        <dbReference type="ARBA" id="ARBA00023002"/>
    </source>
</evidence>
<evidence type="ECO:0000256" key="6">
    <source>
        <dbReference type="ARBA" id="ARBA00022723"/>
    </source>
</evidence>
<feature type="compositionally biased region" description="Low complexity" evidence="10">
    <location>
        <begin position="675"/>
        <end position="688"/>
    </location>
</feature>
<dbReference type="GO" id="GO:0046872">
    <property type="term" value="F:metal ion binding"/>
    <property type="evidence" value="ECO:0007669"/>
    <property type="project" value="UniProtKB-KW"/>
</dbReference>
<dbReference type="NCBIfam" id="TIGR03996">
    <property type="entry name" value="mycofact_OYE_1"/>
    <property type="match status" value="1"/>
</dbReference>
<dbReference type="GO" id="GO:0051536">
    <property type="term" value="F:iron-sulfur cluster binding"/>
    <property type="evidence" value="ECO:0007669"/>
    <property type="project" value="UniProtKB-KW"/>
</dbReference>
<comment type="cofactor">
    <cofactor evidence="2">
        <name>[4Fe-4S] cluster</name>
        <dbReference type="ChEBI" id="CHEBI:49883"/>
    </cofactor>
</comment>
<feature type="compositionally biased region" description="Low complexity" evidence="10">
    <location>
        <begin position="706"/>
        <end position="715"/>
    </location>
</feature>
<evidence type="ECO:0000256" key="1">
    <source>
        <dbReference type="ARBA" id="ARBA00001917"/>
    </source>
</evidence>
<dbReference type="EMBL" id="SMFZ01000002">
    <property type="protein sequence ID" value="TCK20111.1"/>
    <property type="molecule type" value="Genomic_DNA"/>
</dbReference>
<feature type="region of interest" description="Disordered" evidence="10">
    <location>
        <begin position="317"/>
        <end position="342"/>
    </location>
</feature>
<feature type="domain" description="NADH:flavin oxidoreductase/NADH oxidase N-terminal" evidence="11">
    <location>
        <begin position="18"/>
        <end position="311"/>
    </location>
</feature>
<dbReference type="GO" id="GO:0010181">
    <property type="term" value="F:FMN binding"/>
    <property type="evidence" value="ECO:0007669"/>
    <property type="project" value="InterPro"/>
</dbReference>
<keyword evidence="8" id="KW-0408">Iron</keyword>
<dbReference type="Proteomes" id="UP000295560">
    <property type="component" value="Unassembled WGS sequence"/>
</dbReference>
<feature type="domain" description="FAD/NAD(P)-binding" evidence="12">
    <location>
        <begin position="1136"/>
        <end position="1240"/>
    </location>
</feature>
<evidence type="ECO:0000259" key="11">
    <source>
        <dbReference type="Pfam" id="PF00724"/>
    </source>
</evidence>
<dbReference type="PRINTS" id="PR00419">
    <property type="entry name" value="ADXRDTASE"/>
</dbReference>
<evidence type="ECO:0000313" key="13">
    <source>
        <dbReference type="EMBL" id="TCK20111.1"/>
    </source>
</evidence>
<dbReference type="InterPro" id="IPR001155">
    <property type="entry name" value="OxRdtase_FMN_N"/>
</dbReference>
<name>A0A4R1HGX8_PSEEN</name>
<keyword evidence="9" id="KW-0411">Iron-sulfur</keyword>
<evidence type="ECO:0000256" key="2">
    <source>
        <dbReference type="ARBA" id="ARBA00001966"/>
    </source>
</evidence>
<feature type="domain" description="NADH:flavin oxidoreductase/NADH oxidase N-terminal" evidence="11">
    <location>
        <begin position="761"/>
        <end position="1091"/>
    </location>
</feature>
<keyword evidence="14" id="KW-1185">Reference proteome</keyword>
<dbReference type="Gene3D" id="3.50.50.60">
    <property type="entry name" value="FAD/NAD(P)-binding domain"/>
    <property type="match status" value="2"/>
</dbReference>
<dbReference type="SUPFAM" id="SSF51395">
    <property type="entry name" value="FMN-linked oxidoreductases"/>
    <property type="match status" value="2"/>
</dbReference>
<evidence type="ECO:0000256" key="9">
    <source>
        <dbReference type="ARBA" id="ARBA00023014"/>
    </source>
</evidence>
<keyword evidence="5" id="KW-0288">FMN</keyword>
<dbReference type="InterPro" id="IPR023967">
    <property type="entry name" value="CHP03996_oxidoreductase"/>
</dbReference>